<protein>
    <recommendedName>
        <fullName evidence="4">DUF4283 domain-containing protein</fullName>
    </recommendedName>
</protein>
<accession>A0A1B6QA98</accession>
<feature type="compositionally biased region" description="Polar residues" evidence="1">
    <location>
        <begin position="582"/>
        <end position="593"/>
    </location>
</feature>
<reference evidence="3" key="2">
    <citation type="journal article" date="2018" name="Plant J.">
        <title>The Sorghum bicolor reference genome: improved assembly, gene annotations, a transcriptome atlas, and signatures of genome organization.</title>
        <authorList>
            <person name="McCormick R.F."/>
            <person name="Truong S.K."/>
            <person name="Sreedasyam A."/>
            <person name="Jenkins J."/>
            <person name="Shu S."/>
            <person name="Sims D."/>
            <person name="Kennedy M."/>
            <person name="Amirebrahimi M."/>
            <person name="Weers B.D."/>
            <person name="McKinley B."/>
            <person name="Mattison A."/>
            <person name="Morishige D.T."/>
            <person name="Grimwood J."/>
            <person name="Schmutz J."/>
            <person name="Mullet J.E."/>
        </authorList>
    </citation>
    <scope>NUCLEOTIDE SEQUENCE [LARGE SCALE GENOMIC DNA]</scope>
    <source>
        <strain evidence="3">cv. BTx623</strain>
    </source>
</reference>
<sequence length="700" mass="76245">MPPNAQYLREAAGWGPNVAGRRRVRAVGTVAELGRGDCCSTVGRCVTGRVTALPQPERPPAARASAGAETSEAPSGTVAIRPVQAAAGAVANHSAEVGDDPMPTQTRRPIDEARPLASQPPASPRTRERDPLVELVVVPRSAAIQEAEDFLSSSALVALVVGTRPSVTPAMVLSYLHEFFGIAVGSVSVRRTAPDDFIARFDRADDLQLVLSTPWPAAALFTLRWRRWSRLFRASAGAFRYRVLVGMKGVPAHARSVETAQIILSSSCAKVEIANPEAVPDPDDEREIFVARWCAHPDLVPDQKLIAIPEPVPEHDGGPPLFLRPWEIIRDEVPALRYLVRIRLVEFQDWHTPPPSSDDEPPLGGDGDSDNGDSNFNGYHLGYEPDDGNGGGRRPRTTSSSRIPALGQPRPCLGVLAQVKAPRATRSECTGPQKDALRARSECTGYQKDAPRDTGVDLELWSPGSPSSVKSRADPMLNESFLCTPLTRQEDSLRTPHSIEAWPCVRDSRVAGRGLVGAALDFEPELLLGRIKLTYDDSLLTISAEADGLPGLQAVNTHLFDEYLTARFDAATPGVDHGSPDGQPQTELGRNQPAAAQSFLSHFKKPLPKPILATPLLRVTRQSRTRDDSEVVPKRSARLAAKSGYREPKPEAQARRVMMRRLGYDTHTNKPDEASFDEFQELFMLPLSSSKREAMDLLFP</sequence>
<feature type="region of interest" description="Disordered" evidence="1">
    <location>
        <begin position="571"/>
        <end position="593"/>
    </location>
</feature>
<dbReference type="InterPro" id="IPR053253">
    <property type="entry name" value="Sex_diff_modulator"/>
</dbReference>
<dbReference type="AlphaFoldDB" id="A0A1B6QA98"/>
<evidence type="ECO:0000256" key="1">
    <source>
        <dbReference type="SAM" id="MobiDB-lite"/>
    </source>
</evidence>
<evidence type="ECO:0000313" key="3">
    <source>
        <dbReference type="Proteomes" id="UP000000768"/>
    </source>
</evidence>
<dbReference type="FunCoup" id="A0A1B6QA98">
    <property type="interactions" value="372"/>
</dbReference>
<feature type="region of interest" description="Disordered" evidence="1">
    <location>
        <begin position="443"/>
        <end position="473"/>
    </location>
</feature>
<dbReference type="Proteomes" id="UP000000768">
    <property type="component" value="Chromosome 2"/>
</dbReference>
<feature type="region of interest" description="Disordered" evidence="1">
    <location>
        <begin position="89"/>
        <end position="128"/>
    </location>
</feature>
<evidence type="ECO:0008006" key="4">
    <source>
        <dbReference type="Google" id="ProtNLM"/>
    </source>
</evidence>
<dbReference type="Gramene" id="KXG34834">
    <property type="protein sequence ID" value="KXG34834"/>
    <property type="gene ID" value="SORBI_3002G098300"/>
</dbReference>
<proteinExistence type="predicted"/>
<dbReference type="PANTHER" id="PTHR33087:SF38">
    <property type="entry name" value="OS10G0201600 PROTEIN"/>
    <property type="match status" value="1"/>
</dbReference>
<dbReference type="InParanoid" id="A0A1B6QA98"/>
<keyword evidence="3" id="KW-1185">Reference proteome</keyword>
<evidence type="ECO:0000313" key="2">
    <source>
        <dbReference type="EMBL" id="KXG34834.1"/>
    </source>
</evidence>
<feature type="region of interest" description="Disordered" evidence="1">
    <location>
        <begin position="51"/>
        <end position="76"/>
    </location>
</feature>
<dbReference type="PANTHER" id="PTHR33087">
    <property type="entry name" value="OS07G0539200 PROTEIN"/>
    <property type="match status" value="1"/>
</dbReference>
<organism evidence="2 3">
    <name type="scientific">Sorghum bicolor</name>
    <name type="common">Sorghum</name>
    <name type="synonym">Sorghum vulgare</name>
    <dbReference type="NCBI Taxonomy" id="4558"/>
    <lineage>
        <taxon>Eukaryota</taxon>
        <taxon>Viridiplantae</taxon>
        <taxon>Streptophyta</taxon>
        <taxon>Embryophyta</taxon>
        <taxon>Tracheophyta</taxon>
        <taxon>Spermatophyta</taxon>
        <taxon>Magnoliopsida</taxon>
        <taxon>Liliopsida</taxon>
        <taxon>Poales</taxon>
        <taxon>Poaceae</taxon>
        <taxon>PACMAD clade</taxon>
        <taxon>Panicoideae</taxon>
        <taxon>Andropogonodae</taxon>
        <taxon>Andropogoneae</taxon>
        <taxon>Sorghinae</taxon>
        <taxon>Sorghum</taxon>
    </lineage>
</organism>
<reference evidence="2 3" key="1">
    <citation type="journal article" date="2009" name="Nature">
        <title>The Sorghum bicolor genome and the diversification of grasses.</title>
        <authorList>
            <person name="Paterson A.H."/>
            <person name="Bowers J.E."/>
            <person name="Bruggmann R."/>
            <person name="Dubchak I."/>
            <person name="Grimwood J."/>
            <person name="Gundlach H."/>
            <person name="Haberer G."/>
            <person name="Hellsten U."/>
            <person name="Mitros T."/>
            <person name="Poliakov A."/>
            <person name="Schmutz J."/>
            <person name="Spannagl M."/>
            <person name="Tang H."/>
            <person name="Wang X."/>
            <person name="Wicker T."/>
            <person name="Bharti A.K."/>
            <person name="Chapman J."/>
            <person name="Feltus F.A."/>
            <person name="Gowik U."/>
            <person name="Grigoriev I.V."/>
            <person name="Lyons E."/>
            <person name="Maher C.A."/>
            <person name="Martis M."/>
            <person name="Narechania A."/>
            <person name="Otillar R.P."/>
            <person name="Penning B.W."/>
            <person name="Salamov A.A."/>
            <person name="Wang Y."/>
            <person name="Zhang L."/>
            <person name="Carpita N.C."/>
            <person name="Freeling M."/>
            <person name="Gingle A.R."/>
            <person name="Hash C.T."/>
            <person name="Keller B."/>
            <person name="Klein P."/>
            <person name="Kresovich S."/>
            <person name="McCann M.C."/>
            <person name="Ming R."/>
            <person name="Peterson D.G."/>
            <person name="Mehboob-ur-Rahman"/>
            <person name="Ware D."/>
            <person name="Westhoff P."/>
            <person name="Mayer K.F."/>
            <person name="Messing J."/>
            <person name="Rokhsar D.S."/>
        </authorList>
    </citation>
    <scope>NUCLEOTIDE SEQUENCE [LARGE SCALE GENOMIC DNA]</scope>
    <source>
        <strain evidence="3">cv. BTx623</strain>
    </source>
</reference>
<name>A0A1B6QA98_SORBI</name>
<dbReference type="eggNOG" id="ENOG502R43G">
    <property type="taxonomic scope" value="Eukaryota"/>
</dbReference>
<dbReference type="EMBL" id="CM000761">
    <property type="protein sequence ID" value="KXG34834.1"/>
    <property type="molecule type" value="Genomic_DNA"/>
</dbReference>
<feature type="compositionally biased region" description="Acidic residues" evidence="1">
    <location>
        <begin position="357"/>
        <end position="371"/>
    </location>
</feature>
<gene>
    <name evidence="2" type="ORF">SORBI_3002G098300</name>
</gene>
<feature type="region of interest" description="Disordered" evidence="1">
    <location>
        <begin position="349"/>
        <end position="409"/>
    </location>
</feature>